<dbReference type="Proteomes" id="UP000002640">
    <property type="component" value="Unassembled WGS sequence"/>
</dbReference>
<dbReference type="GeneID" id="20654494"/>
<dbReference type="InterPro" id="IPR013762">
    <property type="entry name" value="Integrase-like_cat_sf"/>
</dbReference>
<evidence type="ECO:0000313" key="1">
    <source>
        <dbReference type="EMBL" id="EGZ28766.1"/>
    </source>
</evidence>
<dbReference type="KEGG" id="psoj:PHYSODRAFT_474571"/>
<dbReference type="GO" id="GO:0015074">
    <property type="term" value="P:DNA integration"/>
    <property type="evidence" value="ECO:0007669"/>
    <property type="project" value="InterPro"/>
</dbReference>
<name>G4YHH8_PHYSP</name>
<organism evidence="1 2">
    <name type="scientific">Phytophthora sojae (strain P6497)</name>
    <name type="common">Soybean stem and root rot agent</name>
    <name type="synonym">Phytophthora megasperma f. sp. glycines</name>
    <dbReference type="NCBI Taxonomy" id="1094619"/>
    <lineage>
        <taxon>Eukaryota</taxon>
        <taxon>Sar</taxon>
        <taxon>Stramenopiles</taxon>
        <taxon>Oomycota</taxon>
        <taxon>Peronosporomycetes</taxon>
        <taxon>Peronosporales</taxon>
        <taxon>Peronosporaceae</taxon>
        <taxon>Phytophthora</taxon>
    </lineage>
</organism>
<accession>G4YHH8</accession>
<dbReference type="STRING" id="1094619.G4YHH8"/>
<sequence>LQREKGSLISKTPPCTKEDLQALVRYVYSTVRVHDDYPDAALARLMWHRFARSLNLGYVQKQHVSVSADGTFYLRLLRVKTWEEQGLTLIPDKNDVLTCPLHDLTVALAMQDAPSALFPAWRGSTRKRQRSSCSQWIFDRGAWDMTKTNKAFV</sequence>
<dbReference type="InParanoid" id="G4YHH8"/>
<evidence type="ECO:0000313" key="2">
    <source>
        <dbReference type="Proteomes" id="UP000002640"/>
    </source>
</evidence>
<keyword evidence="2" id="KW-1185">Reference proteome</keyword>
<reference evidence="1 2" key="1">
    <citation type="journal article" date="2006" name="Science">
        <title>Phytophthora genome sequences uncover evolutionary origins and mechanisms of pathogenesis.</title>
        <authorList>
            <person name="Tyler B.M."/>
            <person name="Tripathy S."/>
            <person name="Zhang X."/>
            <person name="Dehal P."/>
            <person name="Jiang R.H."/>
            <person name="Aerts A."/>
            <person name="Arredondo F.D."/>
            <person name="Baxter L."/>
            <person name="Bensasson D."/>
            <person name="Beynon J.L."/>
            <person name="Chapman J."/>
            <person name="Damasceno C.M."/>
            <person name="Dorrance A.E."/>
            <person name="Dou D."/>
            <person name="Dickerman A.W."/>
            <person name="Dubchak I.L."/>
            <person name="Garbelotto M."/>
            <person name="Gijzen M."/>
            <person name="Gordon S.G."/>
            <person name="Govers F."/>
            <person name="Grunwald N.J."/>
            <person name="Huang W."/>
            <person name="Ivors K.L."/>
            <person name="Jones R.W."/>
            <person name="Kamoun S."/>
            <person name="Krampis K."/>
            <person name="Lamour K.H."/>
            <person name="Lee M.K."/>
            <person name="McDonald W.H."/>
            <person name="Medina M."/>
            <person name="Meijer H.J."/>
            <person name="Nordberg E.K."/>
            <person name="Maclean D.J."/>
            <person name="Ospina-Giraldo M.D."/>
            <person name="Morris P.F."/>
            <person name="Phuntumart V."/>
            <person name="Putnam N.H."/>
            <person name="Rash S."/>
            <person name="Rose J.K."/>
            <person name="Sakihama Y."/>
            <person name="Salamov A.A."/>
            <person name="Savidor A."/>
            <person name="Scheuring C.F."/>
            <person name="Smith B.M."/>
            <person name="Sobral B.W."/>
            <person name="Terry A."/>
            <person name="Torto-Alalibo T.A."/>
            <person name="Win J."/>
            <person name="Xu Z."/>
            <person name="Zhang H."/>
            <person name="Grigoriev I.V."/>
            <person name="Rokhsar D.S."/>
            <person name="Boore J.L."/>
        </authorList>
    </citation>
    <scope>NUCLEOTIDE SEQUENCE [LARGE SCALE GENOMIC DNA]</scope>
    <source>
        <strain evidence="1 2">P6497</strain>
    </source>
</reference>
<dbReference type="GO" id="GO:0006310">
    <property type="term" value="P:DNA recombination"/>
    <property type="evidence" value="ECO:0007669"/>
    <property type="project" value="InterPro"/>
</dbReference>
<protein>
    <submittedName>
        <fullName evidence="1">Uncharacterized protein</fullName>
    </submittedName>
</protein>
<dbReference type="AlphaFoldDB" id="G4YHH8"/>
<feature type="non-terminal residue" evidence="1">
    <location>
        <position position="1"/>
    </location>
</feature>
<dbReference type="RefSeq" id="XP_009516041.1">
    <property type="nucleotide sequence ID" value="XM_009517746.1"/>
</dbReference>
<gene>
    <name evidence="1" type="ORF">PHYSODRAFT_474571</name>
</gene>
<dbReference type="Gene3D" id="1.10.443.10">
    <property type="entry name" value="Intergrase catalytic core"/>
    <property type="match status" value="1"/>
</dbReference>
<dbReference type="EMBL" id="JH159151">
    <property type="protein sequence ID" value="EGZ28766.1"/>
    <property type="molecule type" value="Genomic_DNA"/>
</dbReference>
<dbReference type="OMA" id="MWHRFAR"/>
<proteinExistence type="predicted"/>
<dbReference type="GO" id="GO:0003677">
    <property type="term" value="F:DNA binding"/>
    <property type="evidence" value="ECO:0007669"/>
    <property type="project" value="InterPro"/>
</dbReference>